<accession>A0A246GBQ3</accession>
<evidence type="ECO:0000256" key="8">
    <source>
        <dbReference type="ARBA" id="ARBA00022989"/>
    </source>
</evidence>
<dbReference type="GO" id="GO:0016020">
    <property type="term" value="C:membrane"/>
    <property type="evidence" value="ECO:0007669"/>
    <property type="project" value="UniProtKB-SubCell"/>
</dbReference>
<dbReference type="InterPro" id="IPR004387">
    <property type="entry name" value="Pept_M50_Zn"/>
</dbReference>
<evidence type="ECO:0000256" key="6">
    <source>
        <dbReference type="ARBA" id="ARBA00022801"/>
    </source>
</evidence>
<evidence type="ECO:0000259" key="12">
    <source>
        <dbReference type="PROSITE" id="PS50106"/>
    </source>
</evidence>
<dbReference type="PANTHER" id="PTHR42837:SF2">
    <property type="entry name" value="MEMBRANE METALLOPROTEASE ARASP2, CHLOROPLASTIC-RELATED"/>
    <property type="match status" value="1"/>
</dbReference>
<feature type="domain" description="PDZ" evidence="12">
    <location>
        <begin position="184"/>
        <end position="252"/>
    </location>
</feature>
<dbReference type="AlphaFoldDB" id="A0A246GBQ3"/>
<feature type="transmembrane region" description="Helical" evidence="11">
    <location>
        <begin position="103"/>
        <end position="128"/>
    </location>
</feature>
<organism evidence="13 14">
    <name type="scientific">Flavobacterium columnare</name>
    <dbReference type="NCBI Taxonomy" id="996"/>
    <lineage>
        <taxon>Bacteria</taxon>
        <taxon>Pseudomonadati</taxon>
        <taxon>Bacteroidota</taxon>
        <taxon>Flavobacteriia</taxon>
        <taxon>Flavobacteriales</taxon>
        <taxon>Flavobacteriaceae</taxon>
        <taxon>Flavobacterium</taxon>
    </lineage>
</organism>
<evidence type="ECO:0000313" key="14">
    <source>
        <dbReference type="Proteomes" id="UP000198034"/>
    </source>
</evidence>
<comment type="cofactor">
    <cofactor evidence="1 11">
        <name>Zn(2+)</name>
        <dbReference type="ChEBI" id="CHEBI:29105"/>
    </cofactor>
</comment>
<dbReference type="NCBIfam" id="TIGR00054">
    <property type="entry name" value="RIP metalloprotease RseP"/>
    <property type="match status" value="1"/>
</dbReference>
<dbReference type="GO" id="GO:0046872">
    <property type="term" value="F:metal ion binding"/>
    <property type="evidence" value="ECO:0007669"/>
    <property type="project" value="UniProtKB-KW"/>
</dbReference>
<dbReference type="Gene3D" id="2.30.42.10">
    <property type="match status" value="1"/>
</dbReference>
<dbReference type="SMART" id="SM00228">
    <property type="entry name" value="PDZ"/>
    <property type="match status" value="1"/>
</dbReference>
<keyword evidence="9 11" id="KW-0482">Metalloprotease</keyword>
<evidence type="ECO:0000256" key="3">
    <source>
        <dbReference type="ARBA" id="ARBA00007931"/>
    </source>
</evidence>
<dbReference type="Proteomes" id="UP000198034">
    <property type="component" value="Unassembled WGS sequence"/>
</dbReference>
<evidence type="ECO:0000256" key="2">
    <source>
        <dbReference type="ARBA" id="ARBA00004141"/>
    </source>
</evidence>
<dbReference type="InterPro" id="IPR036034">
    <property type="entry name" value="PDZ_sf"/>
</dbReference>
<dbReference type="PROSITE" id="PS50106">
    <property type="entry name" value="PDZ"/>
    <property type="match status" value="1"/>
</dbReference>
<feature type="transmembrane region" description="Helical" evidence="11">
    <location>
        <begin position="419"/>
        <end position="437"/>
    </location>
</feature>
<dbReference type="EMBL" id="MTCY01000012">
    <property type="protein sequence ID" value="OWP78157.1"/>
    <property type="molecule type" value="Genomic_DNA"/>
</dbReference>
<evidence type="ECO:0000256" key="4">
    <source>
        <dbReference type="ARBA" id="ARBA00022670"/>
    </source>
</evidence>
<comment type="similarity">
    <text evidence="3 11">Belongs to the peptidase M50B family.</text>
</comment>
<gene>
    <name evidence="13" type="ORF">BWK62_06025</name>
</gene>
<dbReference type="InterPro" id="IPR008915">
    <property type="entry name" value="Peptidase_M50"/>
</dbReference>
<dbReference type="CDD" id="cd06163">
    <property type="entry name" value="S2P-M50_PDZ_RseP-like"/>
    <property type="match status" value="1"/>
</dbReference>
<dbReference type="Pfam" id="PF17820">
    <property type="entry name" value="PDZ_6"/>
    <property type="match status" value="1"/>
</dbReference>
<comment type="caution">
    <text evidence="13">The sequence shown here is derived from an EMBL/GenBank/DDBJ whole genome shotgun (WGS) entry which is preliminary data.</text>
</comment>
<dbReference type="SUPFAM" id="SSF50156">
    <property type="entry name" value="PDZ domain-like"/>
    <property type="match status" value="1"/>
</dbReference>
<keyword evidence="6 11" id="KW-0378">Hydrolase</keyword>
<dbReference type="PANTHER" id="PTHR42837">
    <property type="entry name" value="REGULATOR OF SIGMA-E PROTEASE RSEP"/>
    <property type="match status" value="1"/>
</dbReference>
<evidence type="ECO:0000313" key="13">
    <source>
        <dbReference type="EMBL" id="OWP78157.1"/>
    </source>
</evidence>
<keyword evidence="8 11" id="KW-1133">Transmembrane helix</keyword>
<evidence type="ECO:0000256" key="5">
    <source>
        <dbReference type="ARBA" id="ARBA00022692"/>
    </source>
</evidence>
<keyword evidence="4 13" id="KW-0645">Protease</keyword>
<dbReference type="InterPro" id="IPR041489">
    <property type="entry name" value="PDZ_6"/>
</dbReference>
<dbReference type="InterPro" id="IPR001478">
    <property type="entry name" value="PDZ"/>
</dbReference>
<protein>
    <recommendedName>
        <fullName evidence="11">Zinc metalloprotease</fullName>
        <ecNumber evidence="11">3.4.24.-</ecNumber>
    </recommendedName>
</protein>
<evidence type="ECO:0000256" key="11">
    <source>
        <dbReference type="RuleBase" id="RU362031"/>
    </source>
</evidence>
<dbReference type="GO" id="GO:0006508">
    <property type="term" value="P:proteolysis"/>
    <property type="evidence" value="ECO:0007669"/>
    <property type="project" value="UniProtKB-KW"/>
</dbReference>
<keyword evidence="11" id="KW-0479">Metal-binding</keyword>
<sequence>MDTLIQIAQILFILSVLVILHEFGHYLPAKLFKIRVEKFYLFMDPWFSLLKKKIGDTEWGIGWLPIGGYVKLAGMMDESMDKEQMAQPAQPWEFRSKPAWQRLIVMLGGVTVNIILAWFIYIMLFTTYGQKYVAMNKIQQNGLAFNEVGKKIGFKNGDKIIAIDGENVNKNLRKASIDVLFANKVTVERANQKLDLPINDTHRREIISSEGKNFITPRLESVVVDSIIPGLPAEKAKLEKADQIISINGQKINYFDELKDALQTQKNHTIQLGVLRQGKTITLEAQVTPEGNLGFTNKMPSEEEIKAKYLVTNQISFIQAVPEAIEESYSQIKYKIKEFKLLLSPKTGAYKKVKSPIGITKMLPTVWDWEFIWGFTAMFSIGLAFMNLLPIPGLDGGHAIFTLAEMITGKKLNDKAAEIVQTIGMVILLSLMALTFGKDIFEIIAQKFF</sequence>
<dbReference type="GO" id="GO:0004222">
    <property type="term" value="F:metalloendopeptidase activity"/>
    <property type="evidence" value="ECO:0007669"/>
    <property type="project" value="InterPro"/>
</dbReference>
<evidence type="ECO:0000256" key="7">
    <source>
        <dbReference type="ARBA" id="ARBA00022833"/>
    </source>
</evidence>
<keyword evidence="7 11" id="KW-0862">Zinc</keyword>
<evidence type="ECO:0000256" key="9">
    <source>
        <dbReference type="ARBA" id="ARBA00023049"/>
    </source>
</evidence>
<dbReference type="Pfam" id="PF02163">
    <property type="entry name" value="Peptidase_M50"/>
    <property type="match status" value="1"/>
</dbReference>
<feature type="transmembrane region" description="Helical" evidence="11">
    <location>
        <begin position="7"/>
        <end position="27"/>
    </location>
</feature>
<proteinExistence type="inferred from homology"/>
<keyword evidence="5 11" id="KW-0812">Transmembrane</keyword>
<evidence type="ECO:0000256" key="1">
    <source>
        <dbReference type="ARBA" id="ARBA00001947"/>
    </source>
</evidence>
<reference evidence="13 14" key="1">
    <citation type="journal article" date="2017" name="Infect. Genet. Evol.">
        <title>Comparative genome analysis of fish pathogen Flavobacterium columnare reveals extensive sequence diversity within the species.</title>
        <authorList>
            <person name="Kayansamruaj P."/>
            <person name="Dong H.T."/>
            <person name="Hirono I."/>
            <person name="Kondo H."/>
            <person name="Senapin S."/>
            <person name="Rodkhum C."/>
        </authorList>
    </citation>
    <scope>NUCLEOTIDE SEQUENCE [LARGE SCALE GENOMIC DNA]</scope>
    <source>
        <strain evidence="13 14">1214</strain>
    </source>
</reference>
<comment type="subcellular location">
    <subcellularLocation>
        <location evidence="2">Membrane</location>
        <topology evidence="2">Multi-pass membrane protein</topology>
    </subcellularLocation>
</comment>
<dbReference type="OrthoDB" id="9782003at2"/>
<name>A0A246GBQ3_9FLAO</name>
<evidence type="ECO:0000256" key="10">
    <source>
        <dbReference type="ARBA" id="ARBA00023136"/>
    </source>
</evidence>
<keyword evidence="10 11" id="KW-0472">Membrane</keyword>
<feature type="transmembrane region" description="Helical" evidence="11">
    <location>
        <begin position="371"/>
        <end position="389"/>
    </location>
</feature>
<dbReference type="EC" id="3.4.24.-" evidence="11"/>